<evidence type="ECO:0000256" key="1">
    <source>
        <dbReference type="SAM" id="Phobius"/>
    </source>
</evidence>
<evidence type="ECO:0000256" key="2">
    <source>
        <dbReference type="SAM" id="SignalP"/>
    </source>
</evidence>
<keyword evidence="1" id="KW-0812">Transmembrane</keyword>
<keyword evidence="2" id="KW-0732">Signal</keyword>
<keyword evidence="4" id="KW-1185">Reference proteome</keyword>
<reference evidence="3" key="1">
    <citation type="journal article" date="2020" name="Stud. Mycol.">
        <title>101 Dothideomycetes genomes: a test case for predicting lifestyles and emergence of pathogens.</title>
        <authorList>
            <person name="Haridas S."/>
            <person name="Albert R."/>
            <person name="Binder M."/>
            <person name="Bloem J."/>
            <person name="Labutti K."/>
            <person name="Salamov A."/>
            <person name="Andreopoulos B."/>
            <person name="Baker S."/>
            <person name="Barry K."/>
            <person name="Bills G."/>
            <person name="Bluhm B."/>
            <person name="Cannon C."/>
            <person name="Castanera R."/>
            <person name="Culley D."/>
            <person name="Daum C."/>
            <person name="Ezra D."/>
            <person name="Gonzalez J."/>
            <person name="Henrissat B."/>
            <person name="Kuo A."/>
            <person name="Liang C."/>
            <person name="Lipzen A."/>
            <person name="Lutzoni F."/>
            <person name="Magnuson J."/>
            <person name="Mondo S."/>
            <person name="Nolan M."/>
            <person name="Ohm R."/>
            <person name="Pangilinan J."/>
            <person name="Park H.-J."/>
            <person name="Ramirez L."/>
            <person name="Alfaro M."/>
            <person name="Sun H."/>
            <person name="Tritt A."/>
            <person name="Yoshinaga Y."/>
            <person name="Zwiers L.-H."/>
            <person name="Turgeon B."/>
            <person name="Goodwin S."/>
            <person name="Spatafora J."/>
            <person name="Crous P."/>
            <person name="Grigoriev I."/>
        </authorList>
    </citation>
    <scope>NUCLEOTIDE SEQUENCE</scope>
    <source>
        <strain evidence="3">ATCC 74209</strain>
    </source>
</reference>
<organism evidence="3 4">
    <name type="scientific">Delitschia confertaspora ATCC 74209</name>
    <dbReference type="NCBI Taxonomy" id="1513339"/>
    <lineage>
        <taxon>Eukaryota</taxon>
        <taxon>Fungi</taxon>
        <taxon>Dikarya</taxon>
        <taxon>Ascomycota</taxon>
        <taxon>Pezizomycotina</taxon>
        <taxon>Dothideomycetes</taxon>
        <taxon>Pleosporomycetidae</taxon>
        <taxon>Pleosporales</taxon>
        <taxon>Delitschiaceae</taxon>
        <taxon>Delitschia</taxon>
    </lineage>
</organism>
<dbReference type="EMBL" id="ML993950">
    <property type="protein sequence ID" value="KAF2202085.1"/>
    <property type="molecule type" value="Genomic_DNA"/>
</dbReference>
<evidence type="ECO:0000313" key="3">
    <source>
        <dbReference type="EMBL" id="KAF2202085.1"/>
    </source>
</evidence>
<feature type="chain" id="PRO_5040247975" evidence="2">
    <location>
        <begin position="18"/>
        <end position="262"/>
    </location>
</feature>
<feature type="signal peptide" evidence="2">
    <location>
        <begin position="1"/>
        <end position="17"/>
    </location>
</feature>
<dbReference type="AlphaFoldDB" id="A0A9P4MZP1"/>
<dbReference type="Proteomes" id="UP000799536">
    <property type="component" value="Unassembled WGS sequence"/>
</dbReference>
<sequence>MRFSSSLLLALSVTVFAEEQIPLANKVKGWWNKVASTVPSTPSAPVAATAAKVASSVQHELTPENWKTVLTRDPTASAPTTQEWMVFITGANATCYGFCENASQAWNESVAVLSAAPRSPKFAVLDCEKYPVLCNSWSVGPPTIYYMSIPKPLADQSAPAPTVRYIPLSRNATVTAVASNITRLVANKEYENYEPYEGYWHPFNGLLAQYGLAMPIGYVLWGFSKMPSWLPMILISLMSRGFMNRRMPQGNAPAAPAAPAAR</sequence>
<comment type="caution">
    <text evidence="3">The sequence shown here is derived from an EMBL/GenBank/DDBJ whole genome shotgun (WGS) entry which is preliminary data.</text>
</comment>
<proteinExistence type="predicted"/>
<feature type="transmembrane region" description="Helical" evidence="1">
    <location>
        <begin position="218"/>
        <end position="237"/>
    </location>
</feature>
<evidence type="ECO:0000313" key="4">
    <source>
        <dbReference type="Proteomes" id="UP000799536"/>
    </source>
</evidence>
<name>A0A9P4MZP1_9PLEO</name>
<gene>
    <name evidence="3" type="ORF">GQ43DRAFT_392898</name>
</gene>
<keyword evidence="1" id="KW-0472">Membrane</keyword>
<accession>A0A9P4MZP1</accession>
<protein>
    <submittedName>
        <fullName evidence="3">Uncharacterized protein</fullName>
    </submittedName>
</protein>
<dbReference type="OrthoDB" id="1733656at2759"/>
<keyword evidence="1" id="KW-1133">Transmembrane helix</keyword>